<dbReference type="EMBL" id="CAIH01000108">
    <property type="protein sequence ID" value="CCH91951.1"/>
    <property type="molecule type" value="Genomic_DNA"/>
</dbReference>
<dbReference type="AlphaFoldDB" id="A0A822L6B0"/>
<evidence type="ECO:0000313" key="4">
    <source>
        <dbReference type="Proteomes" id="UP000005806"/>
    </source>
</evidence>
<gene>
    <name evidence="3" type="ORF">MICCA_1960012</name>
</gene>
<reference evidence="3 4" key="1">
    <citation type="submission" date="2012-04" db="EMBL/GenBank/DDBJ databases">
        <authorList>
            <person name="Genoscope - CEA"/>
        </authorList>
    </citation>
    <scope>NUCLEOTIDE SEQUENCE [LARGE SCALE GENOMIC DNA]</scope>
    <source>
        <strain evidence="3 4">9432</strain>
    </source>
</reference>
<dbReference type="InterPro" id="IPR038721">
    <property type="entry name" value="IS701-like_DDE_dom"/>
</dbReference>
<feature type="domain" description="Transposase IS701-like DDE" evidence="2">
    <location>
        <begin position="16"/>
        <end position="244"/>
    </location>
</feature>
<dbReference type="RefSeq" id="WP_002753410.1">
    <property type="nucleotide sequence ID" value="NZ_HE972560.1"/>
</dbReference>
<sequence>MNQSTQKLQDFRNEVYQLLGPAKDSTFELMDAILVTKNVYSLVELSLSPVFRRKWSSLYEALDDCRPKTNKLMKLYISEIPRAEPSQRIILAGDHTPWPRTEAPTLKDRTYEHGAKVISGKPITLGHGYSTLAWIPKEKGSWALPLRQERITSHETPITRAVLQLKQVCRHLEERPITLWDSEYGCANFVKLTSEINADKLMRLRPNRCVFAKAPAYQGKGRPKKHGHKMKLSAPITWAIPIESIEINDSTWGVVKIQKWSQFHFYESAEHPMEIILIQRQGKGLSQKEAKPMWLGWIGTEQPSLMSLWSLYLKRFAIEHWNRFVKQRLHWTKAKLGNTESGQRWSNLMPILTWQLWLAREMIEDNPLPWQKPQPLEKLTPGRVAQGFAGLLAVIGTPAKPPKPRGKSPGWEKGKKRKKKPRYPVVKKTVTRQKKDKKEAD</sequence>
<dbReference type="NCBIfam" id="NF041680">
    <property type="entry name" value="transp_NF041680"/>
    <property type="match status" value="1"/>
</dbReference>
<feature type="region of interest" description="Disordered" evidence="1">
    <location>
        <begin position="395"/>
        <end position="441"/>
    </location>
</feature>
<accession>A0A822L6B0</accession>
<dbReference type="InterPro" id="IPR012337">
    <property type="entry name" value="RNaseH-like_sf"/>
</dbReference>
<proteinExistence type="predicted"/>
<dbReference type="SUPFAM" id="SSF53098">
    <property type="entry name" value="Ribonuclease H-like"/>
    <property type="match status" value="1"/>
</dbReference>
<protein>
    <recommendedName>
        <fullName evidence="2">Transposase IS701-like DDE domain-containing protein</fullName>
    </recommendedName>
</protein>
<evidence type="ECO:0000259" key="2">
    <source>
        <dbReference type="Pfam" id="PF13546"/>
    </source>
</evidence>
<name>A0A822L6B0_MICAE</name>
<evidence type="ECO:0000313" key="3">
    <source>
        <dbReference type="EMBL" id="CCH91951.1"/>
    </source>
</evidence>
<dbReference type="Proteomes" id="UP000005806">
    <property type="component" value="Unassembled WGS sequence"/>
</dbReference>
<organism evidence="3 4">
    <name type="scientific">Microcystis aeruginosa PCC 9432</name>
    <dbReference type="NCBI Taxonomy" id="1160280"/>
    <lineage>
        <taxon>Bacteria</taxon>
        <taxon>Bacillati</taxon>
        <taxon>Cyanobacteriota</taxon>
        <taxon>Cyanophyceae</taxon>
        <taxon>Oscillatoriophycideae</taxon>
        <taxon>Chroococcales</taxon>
        <taxon>Microcystaceae</taxon>
        <taxon>Microcystis</taxon>
    </lineage>
</organism>
<evidence type="ECO:0000256" key="1">
    <source>
        <dbReference type="SAM" id="MobiDB-lite"/>
    </source>
</evidence>
<comment type="caution">
    <text evidence="3">The sequence shown here is derived from an EMBL/GenBank/DDBJ whole genome shotgun (WGS) entry which is preliminary data.</text>
</comment>
<dbReference type="Pfam" id="PF13546">
    <property type="entry name" value="DDE_5"/>
    <property type="match status" value="1"/>
</dbReference>